<accession>A0AAW3NBV2</accession>
<organism evidence="2 3">
    <name type="scientific">Burkholderia ubonensis</name>
    <dbReference type="NCBI Taxonomy" id="101571"/>
    <lineage>
        <taxon>Bacteria</taxon>
        <taxon>Pseudomonadati</taxon>
        <taxon>Pseudomonadota</taxon>
        <taxon>Betaproteobacteria</taxon>
        <taxon>Burkholderiales</taxon>
        <taxon>Burkholderiaceae</taxon>
        <taxon>Burkholderia</taxon>
        <taxon>Burkholderia cepacia complex</taxon>
    </lineage>
</organism>
<reference evidence="2 3" key="1">
    <citation type="submission" date="2015-11" db="EMBL/GenBank/DDBJ databases">
        <title>Expanding the genomic diversity of Burkholderia species for the development of highly accurate diagnostics.</title>
        <authorList>
            <person name="Sahl J."/>
            <person name="Keim P."/>
            <person name="Wagner D."/>
        </authorList>
    </citation>
    <scope>NUCLEOTIDE SEQUENCE [LARGE SCALE GENOMIC DNA]</scope>
    <source>
        <strain evidence="2 3">MSMB1137WGS</strain>
    </source>
</reference>
<evidence type="ECO:0008006" key="4">
    <source>
        <dbReference type="Google" id="ProtNLM"/>
    </source>
</evidence>
<feature type="compositionally biased region" description="Basic and acidic residues" evidence="1">
    <location>
        <begin position="213"/>
        <end position="245"/>
    </location>
</feature>
<evidence type="ECO:0000313" key="2">
    <source>
        <dbReference type="EMBL" id="KVT58091.1"/>
    </source>
</evidence>
<name>A0AAW3NBV2_9BURK</name>
<comment type="caution">
    <text evidence="2">The sequence shown here is derived from an EMBL/GenBank/DDBJ whole genome shotgun (WGS) entry which is preliminary data.</text>
</comment>
<dbReference type="Proteomes" id="UP000056732">
    <property type="component" value="Unassembled WGS sequence"/>
</dbReference>
<protein>
    <recommendedName>
        <fullName evidence="4">Helix-turn-helix domain-containing protein</fullName>
    </recommendedName>
</protein>
<dbReference type="AlphaFoldDB" id="A0AAW3NBV2"/>
<dbReference type="InterPro" id="IPR047749">
    <property type="entry name" value="STY4528-like"/>
</dbReference>
<feature type="region of interest" description="Disordered" evidence="1">
    <location>
        <begin position="191"/>
        <end position="268"/>
    </location>
</feature>
<dbReference type="NCBIfam" id="NF040582">
    <property type="entry name" value="STY4528_fam"/>
    <property type="match status" value="1"/>
</dbReference>
<feature type="region of interest" description="Disordered" evidence="1">
    <location>
        <begin position="1"/>
        <end position="22"/>
    </location>
</feature>
<evidence type="ECO:0000256" key="1">
    <source>
        <dbReference type="SAM" id="MobiDB-lite"/>
    </source>
</evidence>
<dbReference type="EMBL" id="LPDO01000040">
    <property type="protein sequence ID" value="KVT58091.1"/>
    <property type="molecule type" value="Genomic_DNA"/>
</dbReference>
<gene>
    <name evidence="2" type="ORF">WK53_29065</name>
</gene>
<dbReference type="RefSeq" id="WP_059927060.1">
    <property type="nucleotide sequence ID" value="NZ_LPDO01000040.1"/>
</dbReference>
<proteinExistence type="predicted"/>
<sequence length="386" mass="42708">MAARPADPSGKPTARSGDAVLFSGNRHETVPRALFLDHRLTPLERNAWQVIRMQLQRDGITTFPTYDELAPYLTSMPCTNKASSETVARALTILRLTRWLSLVQRRRDTSTGRHQGNLYVLHDEPLSPFEAIQLDVEYLDLISRALSHASKAIQSIGDRVLEELATDPLLSGCVLPTRLQIITQRLTQQGLHDDTDDTIDDAAPQTPSYPQHASEDGGAHRLRIYDERPSDSEHGRKPAPEDRLRNPNADRTVRIKPSSNTPTPVPRARDALRLPARFATLRAEQQNGALAALQQVDPSLRQAVLDEWQARLESHAVRKPAGYLFGIIGKALRGEFQAWCAPSSHSPVSTPPVIPTPSAPPVDTNVVQQHLAHLRALLRLPPDDAG</sequence>
<evidence type="ECO:0000313" key="3">
    <source>
        <dbReference type="Proteomes" id="UP000056732"/>
    </source>
</evidence>